<organism evidence="1 2">
    <name type="scientific">Molossus molossus</name>
    <name type="common">Pallas' mastiff bat</name>
    <name type="synonym">Vespertilio molossus</name>
    <dbReference type="NCBI Taxonomy" id="27622"/>
    <lineage>
        <taxon>Eukaryota</taxon>
        <taxon>Metazoa</taxon>
        <taxon>Chordata</taxon>
        <taxon>Craniata</taxon>
        <taxon>Vertebrata</taxon>
        <taxon>Euteleostomi</taxon>
        <taxon>Mammalia</taxon>
        <taxon>Eutheria</taxon>
        <taxon>Laurasiatheria</taxon>
        <taxon>Chiroptera</taxon>
        <taxon>Yangochiroptera</taxon>
        <taxon>Molossidae</taxon>
        <taxon>Molossus</taxon>
    </lineage>
</organism>
<proteinExistence type="predicted"/>
<accession>A0A7J8CP51</accession>
<dbReference type="Proteomes" id="UP000550707">
    <property type="component" value="Unassembled WGS sequence"/>
</dbReference>
<gene>
    <name evidence="1" type="ORF">HJG59_001025</name>
</gene>
<reference evidence="1 2" key="1">
    <citation type="journal article" date="2020" name="Nature">
        <title>Six reference-quality genomes reveal evolution of bat adaptations.</title>
        <authorList>
            <person name="Jebb D."/>
            <person name="Huang Z."/>
            <person name="Pippel M."/>
            <person name="Hughes G.M."/>
            <person name="Lavrichenko K."/>
            <person name="Devanna P."/>
            <person name="Winkler S."/>
            <person name="Jermiin L.S."/>
            <person name="Skirmuntt E.C."/>
            <person name="Katzourakis A."/>
            <person name="Burkitt-Gray L."/>
            <person name="Ray D.A."/>
            <person name="Sullivan K.A.M."/>
            <person name="Roscito J.G."/>
            <person name="Kirilenko B.M."/>
            <person name="Davalos L.M."/>
            <person name="Corthals A.P."/>
            <person name="Power M.L."/>
            <person name="Jones G."/>
            <person name="Ransome R.D."/>
            <person name="Dechmann D.K.N."/>
            <person name="Locatelli A.G."/>
            <person name="Puechmaille S.J."/>
            <person name="Fedrigo O."/>
            <person name="Jarvis E.D."/>
            <person name="Hiller M."/>
            <person name="Vernes S.C."/>
            <person name="Myers E.W."/>
            <person name="Teeling E.C."/>
        </authorList>
    </citation>
    <scope>NUCLEOTIDE SEQUENCE [LARGE SCALE GENOMIC DNA]</scope>
    <source>
        <strain evidence="1">MMolMol1</strain>
        <tissue evidence="1">Muscle</tissue>
    </source>
</reference>
<protein>
    <submittedName>
        <fullName evidence="1">Armadillo like helical domain containing 2</fullName>
    </submittedName>
</protein>
<dbReference type="InterPro" id="IPR040268">
    <property type="entry name" value="ARMH2"/>
</dbReference>
<comment type="caution">
    <text evidence="1">The sequence shown here is derived from an EMBL/GenBank/DDBJ whole genome shotgun (WGS) entry which is preliminary data.</text>
</comment>
<dbReference type="Pfam" id="PF17822">
    <property type="entry name" value="ARMH2"/>
    <property type="match status" value="1"/>
</dbReference>
<name>A0A7J8CP51_MOLMO</name>
<dbReference type="InParanoid" id="A0A7J8CP51"/>
<evidence type="ECO:0000313" key="2">
    <source>
        <dbReference type="Proteomes" id="UP000550707"/>
    </source>
</evidence>
<dbReference type="EMBL" id="JACASF010000020">
    <property type="protein sequence ID" value="KAF6412694.1"/>
    <property type="molecule type" value="Genomic_DNA"/>
</dbReference>
<dbReference type="AlphaFoldDB" id="A0A7J8CP51"/>
<dbReference type="PANTHER" id="PTHR37679:SF1">
    <property type="entry name" value="ARMADILLO-LIKE HELICAL DOMAIN-CONTAINING PROTEIN 2"/>
    <property type="match status" value="1"/>
</dbReference>
<evidence type="ECO:0000313" key="1">
    <source>
        <dbReference type="EMBL" id="KAF6412694.1"/>
    </source>
</evidence>
<sequence length="229" mass="25780">MAKSQAPARFGTWVCGCFVGLCRCLQRFWSIHIMGFFVKKKEERLPPAESIFHKEKIVVLGHILKNESLAIEERARAAHRIGLLAFTGGPMAGTFAAESMKEVALLLQSHKMAPKAKILLLQSVACWCYLDPAAQNRAKLLQLIPILTAIFDNEPESTSKTEIKSDLLVKFWTCYVLSVMTCNNLPLMKELREEGSLKRQLQVLAAGDWAGWPENFAEVLYFLIGFHKN</sequence>
<keyword evidence="2" id="KW-1185">Reference proteome</keyword>
<dbReference type="PANTHER" id="PTHR37679">
    <property type="entry name" value="ARMADILLO-LIKE HELICAL DOMAIN-CONTAINING PROTEIN 2"/>
    <property type="match status" value="1"/>
</dbReference>
<dbReference type="OrthoDB" id="5971936at2759"/>